<keyword evidence="4" id="KW-1185">Reference proteome</keyword>
<keyword evidence="1" id="KW-0175">Coiled coil</keyword>
<name>A0AAI9EFP7_9PEZI</name>
<feature type="coiled-coil region" evidence="1">
    <location>
        <begin position="368"/>
        <end position="395"/>
    </location>
</feature>
<dbReference type="Proteomes" id="UP001296104">
    <property type="component" value="Unassembled WGS sequence"/>
</dbReference>
<sequence>MAGTKAKSISPRDVVVPKGLEELLFGIEKLKPRNFISGRDDKGHFFTMHYEQSAEKVLNEYCEQHRLGVVGVDNRLKMPEPSNIVAMLGAIGHKTGFAPLDTALADRLVRWFLHKVGPEALKADSVDAKDKRRFQRSVVKLLEVEEQDDQTNAGPDSAEYATLGEDGAEGDTANVAEDAGGAPGTVAQGTVSPGTAAQGTVEPGTVAPRDISATLDRSFGNNNSTSAIRTAPAYPAQVQPVITGTGSDDRVNDESEQSDGGRHSTNHKDALQHSKRTAMPGSFSSSHATINEPASQAAAKDTDEQAESHDPELRRFFQLGETLDQRFRLSSVKSALHECNAVMEKGSQDVQAGKAALFNLRAGLGEAIQAVRSELAKKEQNVKNLASEYAAHRARIQD</sequence>
<feature type="region of interest" description="Disordered" evidence="2">
    <location>
        <begin position="145"/>
        <end position="309"/>
    </location>
</feature>
<dbReference type="AlphaFoldDB" id="A0AAI9EFP7"/>
<dbReference type="EMBL" id="CAVMBE010000139">
    <property type="protein sequence ID" value="CAK4034822.1"/>
    <property type="molecule type" value="Genomic_DNA"/>
</dbReference>
<accession>A0AAI9EFP7</accession>
<feature type="compositionally biased region" description="Basic and acidic residues" evidence="2">
    <location>
        <begin position="247"/>
        <end position="272"/>
    </location>
</feature>
<evidence type="ECO:0000256" key="1">
    <source>
        <dbReference type="SAM" id="Coils"/>
    </source>
</evidence>
<protein>
    <submittedName>
        <fullName evidence="3">Uncharacterized protein</fullName>
    </submittedName>
</protein>
<feature type="compositionally biased region" description="Polar residues" evidence="2">
    <location>
        <begin position="219"/>
        <end position="228"/>
    </location>
</feature>
<evidence type="ECO:0000313" key="4">
    <source>
        <dbReference type="Proteomes" id="UP001296104"/>
    </source>
</evidence>
<feature type="compositionally biased region" description="Polar residues" evidence="2">
    <location>
        <begin position="282"/>
        <end position="294"/>
    </location>
</feature>
<organism evidence="3 4">
    <name type="scientific">Lecanosticta acicola</name>
    <dbReference type="NCBI Taxonomy" id="111012"/>
    <lineage>
        <taxon>Eukaryota</taxon>
        <taxon>Fungi</taxon>
        <taxon>Dikarya</taxon>
        <taxon>Ascomycota</taxon>
        <taxon>Pezizomycotina</taxon>
        <taxon>Dothideomycetes</taxon>
        <taxon>Dothideomycetidae</taxon>
        <taxon>Mycosphaerellales</taxon>
        <taxon>Mycosphaerellaceae</taxon>
        <taxon>Lecanosticta</taxon>
    </lineage>
</organism>
<feature type="compositionally biased region" description="Basic and acidic residues" evidence="2">
    <location>
        <begin position="300"/>
        <end position="309"/>
    </location>
</feature>
<evidence type="ECO:0000313" key="3">
    <source>
        <dbReference type="EMBL" id="CAK4034822.1"/>
    </source>
</evidence>
<reference evidence="3" key="1">
    <citation type="submission" date="2023-11" db="EMBL/GenBank/DDBJ databases">
        <authorList>
            <person name="Alioto T."/>
            <person name="Alioto T."/>
            <person name="Gomez Garrido J."/>
        </authorList>
    </citation>
    <scope>NUCLEOTIDE SEQUENCE</scope>
</reference>
<gene>
    <name evidence="3" type="ORF">LECACI_7A009980</name>
</gene>
<feature type="compositionally biased region" description="Polar residues" evidence="2">
    <location>
        <begin position="187"/>
        <end position="198"/>
    </location>
</feature>
<proteinExistence type="predicted"/>
<comment type="caution">
    <text evidence="3">The sequence shown here is derived from an EMBL/GenBank/DDBJ whole genome shotgun (WGS) entry which is preliminary data.</text>
</comment>
<evidence type="ECO:0000256" key="2">
    <source>
        <dbReference type="SAM" id="MobiDB-lite"/>
    </source>
</evidence>